<dbReference type="GeneID" id="98659624"/>
<evidence type="ECO:0000256" key="4">
    <source>
        <dbReference type="ARBA" id="ARBA00022679"/>
    </source>
</evidence>
<dbReference type="InterPro" id="IPR003594">
    <property type="entry name" value="HATPase_dom"/>
</dbReference>
<keyword evidence="10" id="KW-1185">Reference proteome</keyword>
<evidence type="ECO:0000256" key="1">
    <source>
        <dbReference type="ARBA" id="ARBA00000085"/>
    </source>
</evidence>
<dbReference type="PANTHER" id="PTHR43711">
    <property type="entry name" value="TWO-COMPONENT HISTIDINE KINASE"/>
    <property type="match status" value="1"/>
</dbReference>
<dbReference type="SMART" id="SM00387">
    <property type="entry name" value="HATPase_c"/>
    <property type="match status" value="1"/>
</dbReference>
<dbReference type="SUPFAM" id="SSF47384">
    <property type="entry name" value="Homodimeric domain of signal transducing histidine kinase"/>
    <property type="match status" value="1"/>
</dbReference>
<dbReference type="Proteomes" id="UP001298753">
    <property type="component" value="Unassembled WGS sequence"/>
</dbReference>
<protein>
    <recommendedName>
        <fullName evidence="2">histidine kinase</fullName>
        <ecNumber evidence="2">2.7.13.3</ecNumber>
    </recommendedName>
</protein>
<dbReference type="InterPro" id="IPR004358">
    <property type="entry name" value="Sig_transdc_His_kin-like_C"/>
</dbReference>
<evidence type="ECO:0000256" key="7">
    <source>
        <dbReference type="SAM" id="Phobius"/>
    </source>
</evidence>
<keyword evidence="3" id="KW-0597">Phosphoprotein</keyword>
<dbReference type="InterPro" id="IPR036890">
    <property type="entry name" value="HATPase_C_sf"/>
</dbReference>
<evidence type="ECO:0000256" key="3">
    <source>
        <dbReference type="ARBA" id="ARBA00022553"/>
    </source>
</evidence>
<dbReference type="RefSeq" id="WP_227600602.1">
    <property type="nucleotide sequence ID" value="NZ_JAJEPX010000015.1"/>
</dbReference>
<dbReference type="PRINTS" id="PR00344">
    <property type="entry name" value="BCTRLSENSOR"/>
</dbReference>
<dbReference type="InterPro" id="IPR005467">
    <property type="entry name" value="His_kinase_dom"/>
</dbReference>
<dbReference type="InterPro" id="IPR036097">
    <property type="entry name" value="HisK_dim/P_sf"/>
</dbReference>
<keyword evidence="7" id="KW-0812">Transmembrane</keyword>
<dbReference type="EMBL" id="JAJEPX010000015">
    <property type="protein sequence ID" value="MCC2176771.1"/>
    <property type="molecule type" value="Genomic_DNA"/>
</dbReference>
<dbReference type="Gene3D" id="1.10.287.130">
    <property type="match status" value="1"/>
</dbReference>
<dbReference type="Pfam" id="PF02518">
    <property type="entry name" value="HATPase_c"/>
    <property type="match status" value="1"/>
</dbReference>
<name>A0AAW4VV19_9FIRM</name>
<feature type="transmembrane region" description="Helical" evidence="7">
    <location>
        <begin position="378"/>
        <end position="395"/>
    </location>
</feature>
<keyword evidence="6" id="KW-0902">Two-component regulatory system</keyword>
<proteinExistence type="predicted"/>
<dbReference type="Pfam" id="PF00512">
    <property type="entry name" value="HisKA"/>
    <property type="match status" value="1"/>
</dbReference>
<feature type="transmembrane region" description="Helical" evidence="7">
    <location>
        <begin position="251"/>
        <end position="270"/>
    </location>
</feature>
<feature type="transmembrane region" description="Helical" evidence="7">
    <location>
        <begin position="192"/>
        <end position="213"/>
    </location>
</feature>
<feature type="transmembrane region" description="Helical" evidence="7">
    <location>
        <begin position="344"/>
        <end position="366"/>
    </location>
</feature>
<reference evidence="9 10" key="1">
    <citation type="submission" date="2021-10" db="EMBL/GenBank/DDBJ databases">
        <title>Anaerobic single-cell dispensing facilitates the cultivation of human gut bacteria.</title>
        <authorList>
            <person name="Afrizal A."/>
        </authorList>
    </citation>
    <scope>NUCLEOTIDE SEQUENCE [LARGE SCALE GENOMIC DNA]</scope>
    <source>
        <strain evidence="9 10">CLA-AA-H270</strain>
    </source>
</reference>
<feature type="transmembrane region" description="Helical" evidence="7">
    <location>
        <begin position="312"/>
        <end position="332"/>
    </location>
</feature>
<accession>A0AAW4VV19</accession>
<evidence type="ECO:0000259" key="8">
    <source>
        <dbReference type="PROSITE" id="PS50109"/>
    </source>
</evidence>
<evidence type="ECO:0000313" key="10">
    <source>
        <dbReference type="Proteomes" id="UP001298753"/>
    </source>
</evidence>
<evidence type="ECO:0000256" key="6">
    <source>
        <dbReference type="ARBA" id="ARBA00023012"/>
    </source>
</evidence>
<keyword evidence="7" id="KW-0472">Membrane</keyword>
<keyword evidence="5 9" id="KW-0418">Kinase</keyword>
<dbReference type="SUPFAM" id="SSF55874">
    <property type="entry name" value="ATPase domain of HSP90 chaperone/DNA topoisomerase II/histidine kinase"/>
    <property type="match status" value="1"/>
</dbReference>
<dbReference type="Gene3D" id="3.30.565.10">
    <property type="entry name" value="Histidine kinase-like ATPase, C-terminal domain"/>
    <property type="match status" value="1"/>
</dbReference>
<evidence type="ECO:0000256" key="2">
    <source>
        <dbReference type="ARBA" id="ARBA00012438"/>
    </source>
</evidence>
<comment type="caution">
    <text evidence="9">The sequence shown here is derived from an EMBL/GenBank/DDBJ whole genome shotgun (WGS) entry which is preliminary data.</text>
</comment>
<dbReference type="AlphaFoldDB" id="A0AAW4VV19"/>
<evidence type="ECO:0000256" key="5">
    <source>
        <dbReference type="ARBA" id="ARBA00022777"/>
    </source>
</evidence>
<dbReference type="InterPro" id="IPR050736">
    <property type="entry name" value="Sensor_HK_Regulatory"/>
</dbReference>
<comment type="catalytic activity">
    <reaction evidence="1">
        <text>ATP + protein L-histidine = ADP + protein N-phospho-L-histidine.</text>
        <dbReference type="EC" id="2.7.13.3"/>
    </reaction>
</comment>
<keyword evidence="7" id="KW-1133">Transmembrane helix</keyword>
<dbReference type="PROSITE" id="PS50109">
    <property type="entry name" value="HIS_KIN"/>
    <property type="match status" value="1"/>
</dbReference>
<sequence>MKNKRMRYISITAAILLVFVLLMLLFSNRSGDFSAMEAQDGVLDATSADFSSAVYEIDGEWTFYPEVLGSGAELDAAQPGERNESIPYGSYRLKIHAQPKQYLTLGGYSFDYSTRVLVNGSKVLEIGKVGASAAESEPRIDYMLIPIYTGEDGEVEVVCQYANFVHREGGGLTQMHLSTAENIDRMRRSRNLYSLVLGGSLCLFGMYFLLFAVFQGEIKYVFLAVICALLGLRDQNFYVLHLLPANYNWAVAYRFLVLMITLQPCFLLLLLQSLYEKLAKPIVVRCYAVLYAVLAAAHFILPTQDIAPLSRIGYYLSMPFFLYLVVQLIRRFWRIRRLEWDDVLVLLGYLLLLGSNVYEAVFGRIVTTITRHGAAPPYLLVFVFLIAGAISLKINRREQELSESRRQREVLTQLNRLKSEFLHQMAHELKTPLTVMSGYAQLTDWQLGTGAVSADAHEYMQTISSEAQRLSALVSRLIDLANGGSPDIEMGVIGAAQLLSGAVDVCRPMLEKKHNRLESDSGEGITLWGNTEMLLQVLINLTVNANRHTENGVIAYRIADEGEWVCLRVSDTGSGIAPDLLPHIFEKGCSGDGGSGIGLTICADAMKIHHGLLEVEHTDADGTVFRLELPKKPLKTQGENDCGR</sequence>
<dbReference type="CDD" id="cd00082">
    <property type="entry name" value="HisKA"/>
    <property type="match status" value="1"/>
</dbReference>
<dbReference type="InterPro" id="IPR003661">
    <property type="entry name" value="HisK_dim/P_dom"/>
</dbReference>
<dbReference type="GO" id="GO:0000155">
    <property type="term" value="F:phosphorelay sensor kinase activity"/>
    <property type="evidence" value="ECO:0007669"/>
    <property type="project" value="InterPro"/>
</dbReference>
<feature type="transmembrane region" description="Helical" evidence="7">
    <location>
        <begin position="220"/>
        <end position="239"/>
    </location>
</feature>
<gene>
    <name evidence="9" type="ORF">LKD22_06480</name>
</gene>
<feature type="domain" description="Histidine kinase" evidence="8">
    <location>
        <begin position="424"/>
        <end position="633"/>
    </location>
</feature>
<organism evidence="9 10">
    <name type="scientific">Agathobaculum butyriciproducens</name>
    <dbReference type="NCBI Taxonomy" id="1628085"/>
    <lineage>
        <taxon>Bacteria</taxon>
        <taxon>Bacillati</taxon>
        <taxon>Bacillota</taxon>
        <taxon>Clostridia</taxon>
        <taxon>Eubacteriales</taxon>
        <taxon>Butyricicoccaceae</taxon>
        <taxon>Agathobaculum</taxon>
    </lineage>
</organism>
<feature type="transmembrane region" description="Helical" evidence="7">
    <location>
        <begin position="282"/>
        <end position="300"/>
    </location>
</feature>
<dbReference type="EC" id="2.7.13.3" evidence="2"/>
<evidence type="ECO:0000313" key="9">
    <source>
        <dbReference type="EMBL" id="MCC2176771.1"/>
    </source>
</evidence>
<keyword evidence="4" id="KW-0808">Transferase</keyword>
<dbReference type="SMART" id="SM00388">
    <property type="entry name" value="HisKA"/>
    <property type="match status" value="1"/>
</dbReference>
<dbReference type="PANTHER" id="PTHR43711:SF1">
    <property type="entry name" value="HISTIDINE KINASE 1"/>
    <property type="match status" value="1"/>
</dbReference>